<evidence type="ECO:0000313" key="2">
    <source>
        <dbReference type="Proteomes" id="UP000019277"/>
    </source>
</evidence>
<evidence type="ECO:0000313" key="1">
    <source>
        <dbReference type="EMBL" id="EWC62471.1"/>
    </source>
</evidence>
<reference evidence="1 2" key="1">
    <citation type="journal article" date="2014" name="Genome Announc.">
        <title>Draft Genome Sequence of the Antitrypanosomally Active Sponge-Associated Bacterium Actinokineospora sp. Strain EG49.</title>
        <authorList>
            <person name="Harjes J."/>
            <person name="Ryu T."/>
            <person name="Abdelmohsen U.R."/>
            <person name="Moitinho-Silva L."/>
            <person name="Horn H."/>
            <person name="Ravasi T."/>
            <person name="Hentschel U."/>
        </authorList>
    </citation>
    <scope>NUCLEOTIDE SEQUENCE [LARGE SCALE GENOMIC DNA]</scope>
    <source>
        <strain evidence="1 2">EG49</strain>
    </source>
</reference>
<dbReference type="EMBL" id="AYXG01000078">
    <property type="protein sequence ID" value="EWC62471.1"/>
    <property type="molecule type" value="Genomic_DNA"/>
</dbReference>
<keyword evidence="2" id="KW-1185">Reference proteome</keyword>
<accession>W7J0L0</accession>
<gene>
    <name evidence="1" type="ORF">UO65_2218</name>
</gene>
<name>W7J0L0_9PSEU</name>
<dbReference type="AlphaFoldDB" id="W7J0L0"/>
<sequence length="43" mass="4828">MTCECPRPPPARSRRGRLGRALALSAGCALSCPSIPRWTWWCR</sequence>
<dbReference type="Proteomes" id="UP000019277">
    <property type="component" value="Unassembled WGS sequence"/>
</dbReference>
<comment type="caution">
    <text evidence="1">The sequence shown here is derived from an EMBL/GenBank/DDBJ whole genome shotgun (WGS) entry which is preliminary data.</text>
</comment>
<protein>
    <submittedName>
        <fullName evidence="1">Uncharacterized protein</fullName>
    </submittedName>
</protein>
<organism evidence="1 2">
    <name type="scientific">Actinokineospora spheciospongiae</name>
    <dbReference type="NCBI Taxonomy" id="909613"/>
    <lineage>
        <taxon>Bacteria</taxon>
        <taxon>Bacillati</taxon>
        <taxon>Actinomycetota</taxon>
        <taxon>Actinomycetes</taxon>
        <taxon>Pseudonocardiales</taxon>
        <taxon>Pseudonocardiaceae</taxon>
        <taxon>Actinokineospora</taxon>
    </lineage>
</organism>
<proteinExistence type="predicted"/>